<keyword evidence="2" id="KW-1185">Reference proteome</keyword>
<sequence length="610" mass="65668">MDEQGAGAPIHRPRQQRHWRNAHPTTTERIRPLPRWFTRDDHMARLCRGLLAMVTGVATGLGQIPGGQWLTVPGVAALTVLVCWHPTRRAPLLGYLFGLGLYASTVSWASVLGWPVAVLLIAVLGMFPALTAWTIRLVRDLPGAPVWAACMWSATEVLLARWPVGGFGWVRLAWSAMDTPAAGMLRWIGAVGVSLMVALAGQLLAFTVLYRRRAHQLVDATILILVLGLMCAVGTWTSNHPRTGRAATGAAPAANSIPSETRRSGSAAPPQLAGHTPPAKGRSGTTVAPTRSVRVGIIQGGVDGTAGSHATGYASSVTANHLSETIAQVADDRAHGRPTTDFLLWPENSTDIDPVQNPEVGRVITLASTIAHQPILVGAVTHGPHEGERQTTGMWWPAHAHAPTSVYHKRNLVPFGEWIPWRSTLLPLIPVLKQVGRQSVPGTAPGVIDARITGKHVVVGDVICFELAYDPTVHDTVRNGAQLIAVQSNNATYTATRQPHQQWRMTRARAIELGRPIVVSTTSSLSGLITSTGEVVTQTTEGTHTHRSVSVPLTEGMSWGVVLTPWITWISVGLAVANVFLALVSAFLRGRRCRPKHKYHTPIRSQQSTS</sequence>
<evidence type="ECO:0000313" key="2">
    <source>
        <dbReference type="Proteomes" id="UP000053711"/>
    </source>
</evidence>
<comment type="caution">
    <text evidence="1">The sequence shown here is derived from an EMBL/GenBank/DDBJ whole genome shotgun (WGS) entry which is preliminary data.</text>
</comment>
<evidence type="ECO:0000313" key="1">
    <source>
        <dbReference type="EMBL" id="ERF67037.1"/>
    </source>
</evidence>
<organism evidence="1 2">
    <name type="scientific">Cutibacterium granulosum TM11</name>
    <dbReference type="NCBI Taxonomy" id="1292373"/>
    <lineage>
        <taxon>Bacteria</taxon>
        <taxon>Bacillati</taxon>
        <taxon>Actinomycetota</taxon>
        <taxon>Actinomycetes</taxon>
        <taxon>Propionibacteriales</taxon>
        <taxon>Propionibacteriaceae</taxon>
        <taxon>Cutibacterium</taxon>
    </lineage>
</organism>
<dbReference type="EMBL" id="AOST01000037">
    <property type="protein sequence ID" value="ERF67037.1"/>
    <property type="molecule type" value="Genomic_DNA"/>
</dbReference>
<reference evidence="1 2" key="1">
    <citation type="journal article" date="2013" name="BMC Genomics">
        <title>Comparative genomics reveals distinct host-interacting traits of three major human-associated propionibacteria.</title>
        <authorList>
            <person name="Mak T.N."/>
            <person name="Schmid M."/>
            <person name="Brzuszkiewicz E."/>
            <person name="Zeng G."/>
            <person name="Meyer R."/>
            <person name="Sfanos K.S."/>
            <person name="Brinkmann V."/>
            <person name="Meyer T.F."/>
            <person name="Bruggemann H."/>
        </authorList>
    </citation>
    <scope>NUCLEOTIDE SEQUENCE [LARGE SCALE GENOMIC DNA]</scope>
    <source>
        <strain evidence="1 2">TM11</strain>
    </source>
</reference>
<gene>
    <name evidence="1" type="ORF">H640_04038</name>
</gene>
<dbReference type="Proteomes" id="UP000053711">
    <property type="component" value="Unassembled WGS sequence"/>
</dbReference>
<proteinExistence type="predicted"/>
<name>A0ACB4UPP7_9ACTN</name>
<protein>
    <submittedName>
        <fullName evidence="1">Apolipoprotein N-acyltransferase</fullName>
    </submittedName>
</protein>
<accession>A0ACB4UPP7</accession>